<gene>
    <name evidence="2" type="ordered locus">Avin_01250</name>
</gene>
<reference evidence="2 3" key="1">
    <citation type="journal article" date="2009" name="J. Bacteriol.">
        <title>Genome sequence of Azotobacter vinelandii, an obligate aerobe specialized to support diverse anaerobic metabolic processes.</title>
        <authorList>
            <person name="Setubal J.C."/>
            <person name="dos Santos P."/>
            <person name="Goldman B.S."/>
            <person name="Ertesvag H."/>
            <person name="Espin G."/>
            <person name="Rubio L.M."/>
            <person name="Valla S."/>
            <person name="Almeida N.F."/>
            <person name="Balasubramanian D."/>
            <person name="Cromes L."/>
            <person name="Curatti L."/>
            <person name="Du Z."/>
            <person name="Godsy E."/>
            <person name="Goodner B."/>
            <person name="Hellner-Burris K."/>
            <person name="Hernandez J.A."/>
            <person name="Houmiel K."/>
            <person name="Imperial J."/>
            <person name="Kennedy C."/>
            <person name="Larson T.J."/>
            <person name="Latreille P."/>
            <person name="Ligon L.S."/>
            <person name="Lu J."/>
            <person name="Maerk M."/>
            <person name="Miller N.M."/>
            <person name="Norton S."/>
            <person name="O'Carroll I.P."/>
            <person name="Paulsen I."/>
            <person name="Raulfs E.C."/>
            <person name="Roemer R."/>
            <person name="Rosser J."/>
            <person name="Segura D."/>
            <person name="Slater S."/>
            <person name="Stricklin S.L."/>
            <person name="Studholme D.J."/>
            <person name="Sun J."/>
            <person name="Viana C.J."/>
            <person name="Wallin E."/>
            <person name="Wang B."/>
            <person name="Wheeler C."/>
            <person name="Zhu H."/>
            <person name="Dean D.R."/>
            <person name="Dixon R."/>
            <person name="Wood D."/>
        </authorList>
    </citation>
    <scope>NUCLEOTIDE SEQUENCE [LARGE SCALE GENOMIC DNA]</scope>
    <source>
        <strain evidence="3">DJ / ATCC BAA-1303</strain>
    </source>
</reference>
<accession>C1DGY5</accession>
<dbReference type="AlphaFoldDB" id="C1DGY5"/>
<dbReference type="STRING" id="322710.Avin_01250"/>
<organism evidence="2 3">
    <name type="scientific">Azotobacter vinelandii (strain DJ / ATCC BAA-1303)</name>
    <dbReference type="NCBI Taxonomy" id="322710"/>
    <lineage>
        <taxon>Bacteria</taxon>
        <taxon>Pseudomonadati</taxon>
        <taxon>Pseudomonadota</taxon>
        <taxon>Gammaproteobacteria</taxon>
        <taxon>Pseudomonadales</taxon>
        <taxon>Pseudomonadaceae</taxon>
        <taxon>Azotobacter</taxon>
    </lineage>
</organism>
<proteinExistence type="predicted"/>
<dbReference type="KEGG" id="avn:Avin_01250"/>
<evidence type="ECO:0000256" key="1">
    <source>
        <dbReference type="SAM" id="MobiDB-lite"/>
    </source>
</evidence>
<sequence>MKTDEPQVPEKPLAVQQRPSVSPAQSESEFRKIFNAFCAPLLISLKPQGLMQINEAIDLHQGASAPDFQTDP</sequence>
<protein>
    <submittedName>
        <fullName evidence="2">Uncharacterized protein</fullName>
    </submittedName>
</protein>
<dbReference type="GeneID" id="88188070"/>
<dbReference type="Proteomes" id="UP000002424">
    <property type="component" value="Chromosome"/>
</dbReference>
<feature type="compositionally biased region" description="Polar residues" evidence="1">
    <location>
        <begin position="17"/>
        <end position="26"/>
    </location>
</feature>
<feature type="region of interest" description="Disordered" evidence="1">
    <location>
        <begin position="1"/>
        <end position="26"/>
    </location>
</feature>
<keyword evidence="3" id="KW-1185">Reference proteome</keyword>
<name>C1DGY5_AZOVD</name>
<dbReference type="RefSeq" id="WP_012698820.1">
    <property type="nucleotide sequence ID" value="NC_012560.1"/>
</dbReference>
<dbReference type="EnsemblBacteria" id="ACO76392">
    <property type="protein sequence ID" value="ACO76392"/>
    <property type="gene ID" value="Avin_01250"/>
</dbReference>
<dbReference type="HOGENOM" id="CLU_2713692_0_0_6"/>
<evidence type="ECO:0000313" key="3">
    <source>
        <dbReference type="Proteomes" id="UP000002424"/>
    </source>
</evidence>
<dbReference type="EMBL" id="CP001157">
    <property type="protein sequence ID" value="ACO76392.1"/>
    <property type="molecule type" value="Genomic_DNA"/>
</dbReference>
<evidence type="ECO:0000313" key="2">
    <source>
        <dbReference type="EMBL" id="ACO76392.1"/>
    </source>
</evidence>